<evidence type="ECO:0000313" key="3">
    <source>
        <dbReference type="Proteomes" id="UP001500298"/>
    </source>
</evidence>
<keyword evidence="1" id="KW-1133">Transmembrane helix</keyword>
<feature type="transmembrane region" description="Helical" evidence="1">
    <location>
        <begin position="36"/>
        <end position="61"/>
    </location>
</feature>
<keyword evidence="1" id="KW-0812">Transmembrane</keyword>
<evidence type="ECO:0000313" key="2">
    <source>
        <dbReference type="EMBL" id="GAA4830077.1"/>
    </source>
</evidence>
<feature type="transmembrane region" description="Helical" evidence="1">
    <location>
        <begin position="115"/>
        <end position="134"/>
    </location>
</feature>
<feature type="transmembrane region" description="Helical" evidence="1">
    <location>
        <begin position="6"/>
        <end position="24"/>
    </location>
</feature>
<evidence type="ECO:0008006" key="4">
    <source>
        <dbReference type="Google" id="ProtNLM"/>
    </source>
</evidence>
<gene>
    <name evidence="2" type="ORF">GCM10023331_14180</name>
</gene>
<comment type="caution">
    <text evidence="2">The sequence shown here is derived from an EMBL/GenBank/DDBJ whole genome shotgun (WGS) entry which is preliminary data.</text>
</comment>
<protein>
    <recommendedName>
        <fullName evidence="4">Rod shape-determining protein MreD</fullName>
    </recommendedName>
</protein>
<dbReference type="EMBL" id="BAABJX010000022">
    <property type="protein sequence ID" value="GAA4830077.1"/>
    <property type="molecule type" value="Genomic_DNA"/>
</dbReference>
<feature type="transmembrane region" description="Helical" evidence="1">
    <location>
        <begin position="67"/>
        <end position="89"/>
    </location>
</feature>
<dbReference type="Proteomes" id="UP001500298">
    <property type="component" value="Unassembled WGS sequence"/>
</dbReference>
<evidence type="ECO:0000256" key="1">
    <source>
        <dbReference type="SAM" id="Phobius"/>
    </source>
</evidence>
<keyword evidence="3" id="KW-1185">Reference proteome</keyword>
<keyword evidence="1" id="KW-0472">Membrane</keyword>
<proteinExistence type="predicted"/>
<sequence length="178" mass="19997">MVGSVIGRLVALFFVLILLQGIFLRNFALFDYALLYPYVALILILPFGIRNMTALFMSFFLGLIVDVFYDTLGMHAAACVLMAFARIYILKLMSKEEQADDLTTLPSVSSRGFQWFALYAFILVSVHHVGLFALEYFNTRLFLSALLRGVASATFTVTVIVSVQYIFGGARKTRFRSS</sequence>
<reference evidence="3" key="1">
    <citation type="journal article" date="2019" name="Int. J. Syst. Evol. Microbiol.">
        <title>The Global Catalogue of Microorganisms (GCM) 10K type strain sequencing project: providing services to taxonomists for standard genome sequencing and annotation.</title>
        <authorList>
            <consortium name="The Broad Institute Genomics Platform"/>
            <consortium name="The Broad Institute Genome Sequencing Center for Infectious Disease"/>
            <person name="Wu L."/>
            <person name="Ma J."/>
        </authorList>
    </citation>
    <scope>NUCLEOTIDE SEQUENCE [LARGE SCALE GENOMIC DNA]</scope>
    <source>
        <strain evidence="3">JCM 18326</strain>
    </source>
</reference>
<name>A0ABP9D917_9BACT</name>
<organism evidence="2 3">
    <name type="scientific">Algivirga pacifica</name>
    <dbReference type="NCBI Taxonomy" id="1162670"/>
    <lineage>
        <taxon>Bacteria</taxon>
        <taxon>Pseudomonadati</taxon>
        <taxon>Bacteroidota</taxon>
        <taxon>Cytophagia</taxon>
        <taxon>Cytophagales</taxon>
        <taxon>Flammeovirgaceae</taxon>
        <taxon>Algivirga</taxon>
    </lineage>
</organism>
<feature type="transmembrane region" description="Helical" evidence="1">
    <location>
        <begin position="146"/>
        <end position="167"/>
    </location>
</feature>
<accession>A0ABP9D917</accession>
<dbReference type="RefSeq" id="WP_345370446.1">
    <property type="nucleotide sequence ID" value="NZ_BAABJX010000022.1"/>
</dbReference>